<dbReference type="EMBL" id="RSAS01000048">
    <property type="protein sequence ID" value="RRR77750.1"/>
    <property type="molecule type" value="Genomic_DNA"/>
</dbReference>
<feature type="binding site" evidence="7">
    <location>
        <position position="358"/>
    </location>
    <ligand>
        <name>substrate</name>
    </ligand>
</feature>
<dbReference type="PIRSF" id="PIRSF000443">
    <property type="entry name" value="Homoser_Ac_trans"/>
    <property type="match status" value="1"/>
</dbReference>
<comment type="caution">
    <text evidence="10">The sequence shown here is derived from an EMBL/GenBank/DDBJ whole genome shotgun (WGS) entry which is preliminary data.</text>
</comment>
<dbReference type="NCBIfam" id="TIGR01392">
    <property type="entry name" value="homoserO_Ac_trn"/>
    <property type="match status" value="1"/>
</dbReference>
<dbReference type="Pfam" id="PF00561">
    <property type="entry name" value="Abhydrolase_1"/>
    <property type="match status" value="1"/>
</dbReference>
<dbReference type="InterPro" id="IPR008220">
    <property type="entry name" value="HAT_MetX-like"/>
</dbReference>
<organism evidence="10 11">
    <name type="scientific">Candidatus Viridilinea halotolerans</name>
    <dbReference type="NCBI Taxonomy" id="2491704"/>
    <lineage>
        <taxon>Bacteria</taxon>
        <taxon>Bacillati</taxon>
        <taxon>Chloroflexota</taxon>
        <taxon>Chloroflexia</taxon>
        <taxon>Chloroflexales</taxon>
        <taxon>Chloroflexineae</taxon>
        <taxon>Oscillochloridaceae</taxon>
        <taxon>Candidatus Viridilinea</taxon>
    </lineage>
</organism>
<keyword evidence="2 7" id="KW-0963">Cytoplasm</keyword>
<evidence type="ECO:0000313" key="11">
    <source>
        <dbReference type="Proteomes" id="UP000280307"/>
    </source>
</evidence>
<comment type="function">
    <text evidence="7">Transfers an acetyl group from acetyl-CoA to L-homoserine, forming acetyl-L-homoserine.</text>
</comment>
<dbReference type="NCBIfam" id="NF001209">
    <property type="entry name" value="PRK00175.1"/>
    <property type="match status" value="1"/>
</dbReference>
<keyword evidence="5 7" id="KW-0486">Methionine biosynthesis</keyword>
<keyword evidence="6 7" id="KW-0012">Acyltransferase</keyword>
<feature type="active site" evidence="7 8">
    <location>
        <position position="324"/>
    </location>
</feature>
<feature type="domain" description="AB hydrolase-1" evidence="9">
    <location>
        <begin position="55"/>
        <end position="362"/>
    </location>
</feature>
<dbReference type="Gene3D" id="3.40.50.1820">
    <property type="entry name" value="alpha/beta hydrolase"/>
    <property type="match status" value="1"/>
</dbReference>
<comment type="pathway">
    <text evidence="7">Amino-acid biosynthesis; L-methionine biosynthesis via de novo pathway; O-acetyl-L-homoserine from L-homoserine: step 1/1.</text>
</comment>
<feature type="active site" description="Nucleophile" evidence="7 8">
    <location>
        <position position="160"/>
    </location>
</feature>
<dbReference type="PANTHER" id="PTHR32268:SF11">
    <property type="entry name" value="HOMOSERINE O-ACETYLTRANSFERASE"/>
    <property type="match status" value="1"/>
</dbReference>
<dbReference type="GO" id="GO:0004414">
    <property type="term" value="F:homoserine O-acetyltransferase activity"/>
    <property type="evidence" value="ECO:0007669"/>
    <property type="project" value="UniProtKB-UniRule"/>
</dbReference>
<comment type="caution">
    <text evidence="7">Lacks conserved residue(s) required for the propagation of feature annotation.</text>
</comment>
<gene>
    <name evidence="7" type="primary">metXA</name>
    <name evidence="10" type="ORF">EI684_01135</name>
</gene>
<comment type="similarity">
    <text evidence="7">Belongs to the AB hydrolase superfamily. MetX family.</text>
</comment>
<dbReference type="FunFam" id="1.10.1740.110:FF:000001">
    <property type="entry name" value="Homoserine O-acetyltransferase"/>
    <property type="match status" value="1"/>
</dbReference>
<dbReference type="Proteomes" id="UP000280307">
    <property type="component" value="Unassembled WGS sequence"/>
</dbReference>
<dbReference type="SUPFAM" id="SSF53474">
    <property type="entry name" value="alpha/beta-Hydrolases"/>
    <property type="match status" value="1"/>
</dbReference>
<proteinExistence type="inferred from homology"/>
<comment type="subunit">
    <text evidence="1 7">Homodimer.</text>
</comment>
<keyword evidence="3 7" id="KW-0028">Amino-acid biosynthesis</keyword>
<evidence type="ECO:0000256" key="6">
    <source>
        <dbReference type="ARBA" id="ARBA00023315"/>
    </source>
</evidence>
<dbReference type="InterPro" id="IPR029058">
    <property type="entry name" value="AB_hydrolase_fold"/>
</dbReference>
<feature type="active site" evidence="7 8">
    <location>
        <position position="357"/>
    </location>
</feature>
<evidence type="ECO:0000259" key="9">
    <source>
        <dbReference type="Pfam" id="PF00561"/>
    </source>
</evidence>
<evidence type="ECO:0000256" key="8">
    <source>
        <dbReference type="PIRSR" id="PIRSR000443-1"/>
    </source>
</evidence>
<dbReference type="GO" id="GO:0005737">
    <property type="term" value="C:cytoplasm"/>
    <property type="evidence" value="ECO:0007669"/>
    <property type="project" value="UniProtKB-SubCell"/>
</dbReference>
<dbReference type="GO" id="GO:0009092">
    <property type="term" value="P:homoserine metabolic process"/>
    <property type="evidence" value="ECO:0007669"/>
    <property type="project" value="TreeGrafter"/>
</dbReference>
<dbReference type="UniPathway" id="UPA00051">
    <property type="reaction ID" value="UER00074"/>
</dbReference>
<dbReference type="EC" id="2.3.1.31" evidence="7"/>
<evidence type="ECO:0000256" key="2">
    <source>
        <dbReference type="ARBA" id="ARBA00022490"/>
    </source>
</evidence>
<name>A0A426UB47_9CHLR</name>
<dbReference type="HAMAP" id="MF_00296">
    <property type="entry name" value="MetX_acyltransf"/>
    <property type="match status" value="1"/>
</dbReference>
<evidence type="ECO:0000256" key="7">
    <source>
        <dbReference type="HAMAP-Rule" id="MF_00296"/>
    </source>
</evidence>
<protein>
    <recommendedName>
        <fullName evidence="7">Homoserine O-acetyltransferase</fullName>
        <shortName evidence="7">HAT</shortName>
        <ecNumber evidence="7">2.3.1.31</ecNumber>
    </recommendedName>
    <alternativeName>
        <fullName evidence="7">Homoserine transacetylase</fullName>
        <shortName evidence="7">HTA</shortName>
    </alternativeName>
</protein>
<comment type="catalytic activity">
    <reaction evidence="7">
        <text>L-homoserine + acetyl-CoA = O-acetyl-L-homoserine + CoA</text>
        <dbReference type="Rhea" id="RHEA:13701"/>
        <dbReference type="ChEBI" id="CHEBI:57287"/>
        <dbReference type="ChEBI" id="CHEBI:57288"/>
        <dbReference type="ChEBI" id="CHEBI:57476"/>
        <dbReference type="ChEBI" id="CHEBI:57716"/>
        <dbReference type="EC" id="2.3.1.31"/>
    </reaction>
</comment>
<evidence type="ECO:0000313" key="10">
    <source>
        <dbReference type="EMBL" id="RRR77750.1"/>
    </source>
</evidence>
<dbReference type="GO" id="GO:0009086">
    <property type="term" value="P:methionine biosynthetic process"/>
    <property type="evidence" value="ECO:0007669"/>
    <property type="project" value="UniProtKB-UniRule"/>
</dbReference>
<sequence>MTAAQFERAYEGVGIVQRQYLTWTEPLALESGQSLGAVTLAYETYGELNAARDNAILLLHALSGDAHAAGYHNASERKAGWWDAMVGPGKPFDTDRYFIICSNVLGGCMGSTGPASRNPWTGQPYGTSFPVITIGDMVNAQVRLLDALGIERLFAVAGGSMGGFQALEWATAYPERVGGTILLATAARSSTQTVAWNSIGRRAIMSDPRWRGGDYYNHESPTNGLAVARMIGHVTYLSEPALEQKFGRRLQGNNAPAFSLEREFAVESYLDYQGDSFNDRFDANSYLYITKAMDYWDLPGRYGSLDAAMARVPGPTLIISFDSDWLYPTSESRAIADALARQGRPVEHVDLASPAGHDAFLVDFAAQRPLIRGFLRELEVGG</sequence>
<comment type="subcellular location">
    <subcellularLocation>
        <location evidence="7">Cytoplasm</location>
    </subcellularLocation>
</comment>
<dbReference type="Gene3D" id="1.10.1740.110">
    <property type="match status" value="1"/>
</dbReference>
<evidence type="ECO:0000256" key="3">
    <source>
        <dbReference type="ARBA" id="ARBA00022605"/>
    </source>
</evidence>
<evidence type="ECO:0000256" key="5">
    <source>
        <dbReference type="ARBA" id="ARBA00023167"/>
    </source>
</evidence>
<dbReference type="InterPro" id="IPR000073">
    <property type="entry name" value="AB_hydrolase_1"/>
</dbReference>
<evidence type="ECO:0000256" key="1">
    <source>
        <dbReference type="ARBA" id="ARBA00011738"/>
    </source>
</evidence>
<evidence type="ECO:0000256" key="4">
    <source>
        <dbReference type="ARBA" id="ARBA00022679"/>
    </source>
</evidence>
<keyword evidence="4 7" id="KW-0808">Transferase</keyword>
<accession>A0A426UB47</accession>
<dbReference type="AlphaFoldDB" id="A0A426UB47"/>
<dbReference type="PANTHER" id="PTHR32268">
    <property type="entry name" value="HOMOSERINE O-ACETYLTRANSFERASE"/>
    <property type="match status" value="1"/>
</dbReference>
<reference evidence="10 11" key="1">
    <citation type="submission" date="2018-12" db="EMBL/GenBank/DDBJ databases">
        <title>Genome Sequence of Candidatus Viridilinea halotolerans isolated from saline sulfide-rich spring.</title>
        <authorList>
            <person name="Grouzdev D.S."/>
            <person name="Burganskaya E.I."/>
            <person name="Krutkina M.S."/>
            <person name="Sukhacheva M.V."/>
            <person name="Gorlenko V.M."/>
        </authorList>
    </citation>
    <scope>NUCLEOTIDE SEQUENCE [LARGE SCALE GENOMIC DNA]</scope>
    <source>
        <strain evidence="10">Chok-6</strain>
    </source>
</reference>
<feature type="binding site" evidence="7">
    <location>
        <position position="229"/>
    </location>
    <ligand>
        <name>substrate</name>
    </ligand>
</feature>